<gene>
    <name evidence="3" type="ORF">Tc00.1047053510357.40</name>
</gene>
<dbReference type="AlphaFoldDB" id="Q4DBW0"/>
<feature type="chain" id="PRO_5004236881" description="Rhodanese domain-containing protein" evidence="1">
    <location>
        <begin position="21"/>
        <end position="162"/>
    </location>
</feature>
<dbReference type="Gene3D" id="3.40.250.10">
    <property type="entry name" value="Rhodanese-like domain"/>
    <property type="match status" value="1"/>
</dbReference>
<dbReference type="SUPFAM" id="SSF52821">
    <property type="entry name" value="Rhodanese/Cell cycle control phosphatase"/>
    <property type="match status" value="1"/>
</dbReference>
<feature type="domain" description="Rhodanese" evidence="2">
    <location>
        <begin position="57"/>
        <end position="159"/>
    </location>
</feature>
<name>Q4DBW0_TRYCC</name>
<dbReference type="PROSITE" id="PS50206">
    <property type="entry name" value="RHODANESE_3"/>
    <property type="match status" value="1"/>
</dbReference>
<protein>
    <recommendedName>
        <fullName evidence="2">Rhodanese domain-containing protein</fullName>
    </recommendedName>
</protein>
<proteinExistence type="predicted"/>
<dbReference type="PANTHER" id="PTHR44086:SF10">
    <property type="entry name" value="THIOSULFATE SULFURTRANSFERASE_RHODANESE-LIKE DOMAIN-CONTAINING PROTEIN 3"/>
    <property type="match status" value="1"/>
</dbReference>
<organism evidence="3 4">
    <name type="scientific">Trypanosoma cruzi (strain CL Brener)</name>
    <dbReference type="NCBI Taxonomy" id="353153"/>
    <lineage>
        <taxon>Eukaryota</taxon>
        <taxon>Discoba</taxon>
        <taxon>Euglenozoa</taxon>
        <taxon>Kinetoplastea</taxon>
        <taxon>Metakinetoplastina</taxon>
        <taxon>Trypanosomatida</taxon>
        <taxon>Trypanosomatidae</taxon>
        <taxon>Trypanosoma</taxon>
        <taxon>Schizotrypanum</taxon>
    </lineage>
</organism>
<reference evidence="3 4" key="1">
    <citation type="journal article" date="2005" name="Science">
        <title>The genome sequence of Trypanosoma cruzi, etiologic agent of Chagas disease.</title>
        <authorList>
            <person name="El-Sayed N.M."/>
            <person name="Myler P.J."/>
            <person name="Bartholomeu D.C."/>
            <person name="Nilsson D."/>
            <person name="Aggarwal G."/>
            <person name="Tran A.N."/>
            <person name="Ghedin E."/>
            <person name="Worthey E.A."/>
            <person name="Delcher A.L."/>
            <person name="Blandin G."/>
            <person name="Westenberger S.J."/>
            <person name="Caler E."/>
            <person name="Cerqueira G.C."/>
            <person name="Branche C."/>
            <person name="Haas B."/>
            <person name="Anupama A."/>
            <person name="Arner E."/>
            <person name="Aslund L."/>
            <person name="Attipoe P."/>
            <person name="Bontempi E."/>
            <person name="Bringaud F."/>
            <person name="Burton P."/>
            <person name="Cadag E."/>
            <person name="Campbell D.A."/>
            <person name="Carrington M."/>
            <person name="Crabtree J."/>
            <person name="Darban H."/>
            <person name="da Silveira J.F."/>
            <person name="de Jong P."/>
            <person name="Edwards K."/>
            <person name="Englund P.T."/>
            <person name="Fazelina G."/>
            <person name="Feldblyum T."/>
            <person name="Ferella M."/>
            <person name="Frasch A.C."/>
            <person name="Gull K."/>
            <person name="Horn D."/>
            <person name="Hou L."/>
            <person name="Huang Y."/>
            <person name="Kindlund E."/>
            <person name="Klingbeil M."/>
            <person name="Kluge S."/>
            <person name="Koo H."/>
            <person name="Lacerda D."/>
            <person name="Levin M.J."/>
            <person name="Lorenzi H."/>
            <person name="Louie T."/>
            <person name="Machado C.R."/>
            <person name="McCulloch R."/>
            <person name="McKenna A."/>
            <person name="Mizuno Y."/>
            <person name="Mottram J.C."/>
            <person name="Nelson S."/>
            <person name="Ochaya S."/>
            <person name="Osoegawa K."/>
            <person name="Pai G."/>
            <person name="Parsons M."/>
            <person name="Pentony M."/>
            <person name="Pettersson U."/>
            <person name="Pop M."/>
            <person name="Ramirez J.L."/>
            <person name="Rinta J."/>
            <person name="Robertson L."/>
            <person name="Salzberg S.L."/>
            <person name="Sanchez D.O."/>
            <person name="Seyler A."/>
            <person name="Sharma R."/>
            <person name="Shetty J."/>
            <person name="Simpson A.J."/>
            <person name="Sisk E."/>
            <person name="Tammi M.T."/>
            <person name="Tarleton R."/>
            <person name="Teixeira S."/>
            <person name="Van Aken S."/>
            <person name="Vogt C."/>
            <person name="Ward P.N."/>
            <person name="Wickstead B."/>
            <person name="Wortman J."/>
            <person name="White O."/>
            <person name="Fraser C.M."/>
            <person name="Stuart K.D."/>
            <person name="Andersson B."/>
        </authorList>
    </citation>
    <scope>NUCLEOTIDE SEQUENCE [LARGE SCALE GENOMIC DNA]</scope>
    <source>
        <strain evidence="3 4">CL Brener</strain>
    </source>
</reference>
<comment type="caution">
    <text evidence="3">The sequence shown here is derived from an EMBL/GenBank/DDBJ whole genome shotgun (WGS) entry which is preliminary data.</text>
</comment>
<evidence type="ECO:0000313" key="4">
    <source>
        <dbReference type="Proteomes" id="UP000002296"/>
    </source>
</evidence>
<dbReference type="GO" id="GO:0004792">
    <property type="term" value="F:thiosulfate-cyanide sulfurtransferase activity"/>
    <property type="evidence" value="ECO:0007669"/>
    <property type="project" value="TreeGrafter"/>
</dbReference>
<dbReference type="OMA" id="DNAGRED"/>
<dbReference type="GeneID" id="3542901"/>
<dbReference type="EMBL" id="AAHK01000683">
    <property type="protein sequence ID" value="EAN90003.1"/>
    <property type="molecule type" value="Genomic_DNA"/>
</dbReference>
<dbReference type="SMR" id="Q4DBW0"/>
<dbReference type="InterPro" id="IPR036873">
    <property type="entry name" value="Rhodanese-like_dom_sf"/>
</dbReference>
<dbReference type="STRING" id="353153.Q4DBW0"/>
<sequence>MQSCLLCELRMLRLVVCAQGGSVEAMGQDNSFENIEQKKALSLFEMEALVKSKLEGENSDVYIIDVRDGFEVEEFGSIPFSVHIPSTEVRRAFRLREAEFMGNYKSRMPRKFDKIVFYDQRSGRAATAVEVVEAMGYQRATYFSDGFSEWKSKSGRSADEDL</sequence>
<keyword evidence="1" id="KW-0732">Signal</keyword>
<dbReference type="PANTHER" id="PTHR44086">
    <property type="entry name" value="THIOSULFATE SULFURTRANSFERASE RDL2, MITOCHONDRIAL-RELATED"/>
    <property type="match status" value="1"/>
</dbReference>
<dbReference type="SMART" id="SM00450">
    <property type="entry name" value="RHOD"/>
    <property type="match status" value="1"/>
</dbReference>
<dbReference type="eggNOG" id="KOG1530">
    <property type="taxonomic scope" value="Eukaryota"/>
</dbReference>
<keyword evidence="4" id="KW-1185">Reference proteome</keyword>
<dbReference type="Pfam" id="PF00581">
    <property type="entry name" value="Rhodanese"/>
    <property type="match status" value="1"/>
</dbReference>
<dbReference type="RefSeq" id="XP_811854.1">
    <property type="nucleotide sequence ID" value="XM_806761.1"/>
</dbReference>
<evidence type="ECO:0000259" key="2">
    <source>
        <dbReference type="PROSITE" id="PS50206"/>
    </source>
</evidence>
<accession>Q4DBW0</accession>
<dbReference type="GO" id="GO:0005739">
    <property type="term" value="C:mitochondrion"/>
    <property type="evidence" value="ECO:0007669"/>
    <property type="project" value="TreeGrafter"/>
</dbReference>
<evidence type="ECO:0000313" key="3">
    <source>
        <dbReference type="EMBL" id="EAN90003.1"/>
    </source>
</evidence>
<dbReference type="CDD" id="cd00158">
    <property type="entry name" value="RHOD"/>
    <property type="match status" value="1"/>
</dbReference>
<dbReference type="PaxDb" id="353153-Q4DBW0"/>
<dbReference type="Proteomes" id="UP000002296">
    <property type="component" value="Unassembled WGS sequence"/>
</dbReference>
<dbReference type="InterPro" id="IPR001763">
    <property type="entry name" value="Rhodanese-like_dom"/>
</dbReference>
<dbReference type="InParanoid" id="Q4DBW0"/>
<feature type="signal peptide" evidence="1">
    <location>
        <begin position="1"/>
        <end position="20"/>
    </location>
</feature>
<evidence type="ECO:0000256" key="1">
    <source>
        <dbReference type="SAM" id="SignalP"/>
    </source>
</evidence>
<dbReference type="KEGG" id="tcr:510357.40"/>